<dbReference type="Gene3D" id="3.40.50.720">
    <property type="entry name" value="NAD(P)-binding Rossmann-like Domain"/>
    <property type="match status" value="1"/>
</dbReference>
<sequence length="322" mass="35326">MNVLVIGGTGVIGWHVVLELCARGHKVRILARRSPKEITLPDQATFVSGDYLKEDISSAFDNIDGIIFAASPDYRQLVRGSAWDFYQHTNVEAPVKLFQTAERSGVRRGVFVTSFYHAVASELTLDHPYCYSRAESEEAVLNACSGGLNLSIVQPSWVVGPGFSRHLTLAGFYQNLVRSFAPLYAPPGGTNFVAATSLAHGMVTALETAKHGDRFLIGDENILWTELMGRFARAAGRHGKVRTIPKELIHASGSTTAVCLRLLGYGSGLEPHKWSRFFTKEFYFDPSPAQQVLKYPVGKINQTVAEVVEGNKTSPAFHSLRA</sequence>
<name>A0A0D8ZQI0_9CYAN</name>
<dbReference type="EMBL" id="JYON01000043">
    <property type="protein sequence ID" value="KJH69466.1"/>
    <property type="molecule type" value="Genomic_DNA"/>
</dbReference>
<dbReference type="GO" id="GO:0005737">
    <property type="term" value="C:cytoplasm"/>
    <property type="evidence" value="ECO:0007669"/>
    <property type="project" value="TreeGrafter"/>
</dbReference>
<dbReference type="AlphaFoldDB" id="A0A0D8ZQI0"/>
<dbReference type="InterPro" id="IPR036291">
    <property type="entry name" value="NAD(P)-bd_dom_sf"/>
</dbReference>
<reference evidence="2 3" key="1">
    <citation type="submission" date="2015-02" db="EMBL/GenBank/DDBJ databases">
        <title>Draft genome of a novel marine cyanobacterium (Chroococcales) isolated from South Atlantic Ocean.</title>
        <authorList>
            <person name="Rigonato J."/>
            <person name="Alvarenga D.O."/>
            <person name="Branco L.H."/>
            <person name="Varani A.M."/>
            <person name="Brandini F.P."/>
            <person name="Fiore M.F."/>
        </authorList>
    </citation>
    <scope>NUCLEOTIDE SEQUENCE [LARGE SCALE GENOMIC DNA]</scope>
    <source>
        <strain evidence="2 3">CENA595</strain>
    </source>
</reference>
<dbReference type="PATRIC" id="fig|1618023.3.peg.4579"/>
<proteinExistence type="predicted"/>
<dbReference type="PANTHER" id="PTHR48079:SF6">
    <property type="entry name" value="NAD(P)-BINDING DOMAIN-CONTAINING PROTEIN-RELATED"/>
    <property type="match status" value="1"/>
</dbReference>
<dbReference type="PANTHER" id="PTHR48079">
    <property type="entry name" value="PROTEIN YEEZ"/>
    <property type="match status" value="1"/>
</dbReference>
<evidence type="ECO:0000259" key="1">
    <source>
        <dbReference type="Pfam" id="PF01370"/>
    </source>
</evidence>
<keyword evidence="3" id="KW-1185">Reference proteome</keyword>
<protein>
    <recommendedName>
        <fullName evidence="1">NAD-dependent epimerase/dehydratase domain-containing protein</fullName>
    </recommendedName>
</protein>
<dbReference type="RefSeq" id="WP_045057181.1">
    <property type="nucleotide sequence ID" value="NZ_CAWMDP010000053.1"/>
</dbReference>
<dbReference type="Proteomes" id="UP000032452">
    <property type="component" value="Unassembled WGS sequence"/>
</dbReference>
<comment type="caution">
    <text evidence="2">The sequence shown here is derived from an EMBL/GenBank/DDBJ whole genome shotgun (WGS) entry which is preliminary data.</text>
</comment>
<organism evidence="2 3">
    <name type="scientific">Aliterella atlantica CENA595</name>
    <dbReference type="NCBI Taxonomy" id="1618023"/>
    <lineage>
        <taxon>Bacteria</taxon>
        <taxon>Bacillati</taxon>
        <taxon>Cyanobacteriota</taxon>
        <taxon>Cyanophyceae</taxon>
        <taxon>Chroococcidiopsidales</taxon>
        <taxon>Aliterellaceae</taxon>
        <taxon>Aliterella</taxon>
    </lineage>
</organism>
<dbReference type="STRING" id="1618023.UH38_23700"/>
<feature type="domain" description="NAD-dependent epimerase/dehydratase" evidence="1">
    <location>
        <begin position="3"/>
        <end position="218"/>
    </location>
</feature>
<dbReference type="Pfam" id="PF01370">
    <property type="entry name" value="Epimerase"/>
    <property type="match status" value="1"/>
</dbReference>
<evidence type="ECO:0000313" key="2">
    <source>
        <dbReference type="EMBL" id="KJH69466.1"/>
    </source>
</evidence>
<dbReference type="GO" id="GO:0004029">
    <property type="term" value="F:aldehyde dehydrogenase (NAD+) activity"/>
    <property type="evidence" value="ECO:0007669"/>
    <property type="project" value="TreeGrafter"/>
</dbReference>
<dbReference type="InterPro" id="IPR051783">
    <property type="entry name" value="NAD(P)-dependent_oxidoreduct"/>
</dbReference>
<dbReference type="InterPro" id="IPR001509">
    <property type="entry name" value="Epimerase_deHydtase"/>
</dbReference>
<dbReference type="OrthoDB" id="9807212at2"/>
<evidence type="ECO:0000313" key="3">
    <source>
        <dbReference type="Proteomes" id="UP000032452"/>
    </source>
</evidence>
<accession>A0A0D8ZQI0</accession>
<dbReference type="SUPFAM" id="SSF51735">
    <property type="entry name" value="NAD(P)-binding Rossmann-fold domains"/>
    <property type="match status" value="1"/>
</dbReference>
<gene>
    <name evidence="2" type="ORF">UH38_23700</name>
</gene>